<name>A0A9P5S3W1_9FUNG</name>
<sequence length="81" mass="9028">DGESRRSRAAAGVEQQDIGGSGSHSRGTSRHFDASNGNNRAKRAPKKEHHQHQHQHQHQSNSHQVQHHNQNQIKTSNSLVS</sequence>
<accession>A0A9P5S3W1</accession>
<proteinExistence type="predicted"/>
<dbReference type="EMBL" id="JAAAUQ010000275">
    <property type="protein sequence ID" value="KAF9152022.1"/>
    <property type="molecule type" value="Genomic_DNA"/>
</dbReference>
<evidence type="ECO:0000313" key="3">
    <source>
        <dbReference type="Proteomes" id="UP000748756"/>
    </source>
</evidence>
<evidence type="ECO:0000256" key="1">
    <source>
        <dbReference type="SAM" id="MobiDB-lite"/>
    </source>
</evidence>
<feature type="compositionally biased region" description="Basic residues" evidence="1">
    <location>
        <begin position="40"/>
        <end position="57"/>
    </location>
</feature>
<reference evidence="2" key="1">
    <citation type="journal article" date="2020" name="Fungal Divers.">
        <title>Resolving the Mortierellaceae phylogeny through synthesis of multi-gene phylogenetics and phylogenomics.</title>
        <authorList>
            <person name="Vandepol N."/>
            <person name="Liber J."/>
            <person name="Desiro A."/>
            <person name="Na H."/>
            <person name="Kennedy M."/>
            <person name="Barry K."/>
            <person name="Grigoriev I.V."/>
            <person name="Miller A.N."/>
            <person name="O'Donnell K."/>
            <person name="Stajich J.E."/>
            <person name="Bonito G."/>
        </authorList>
    </citation>
    <scope>NUCLEOTIDE SEQUENCE</scope>
    <source>
        <strain evidence="2">NRRL 6426</strain>
    </source>
</reference>
<evidence type="ECO:0000313" key="2">
    <source>
        <dbReference type="EMBL" id="KAF9152022.1"/>
    </source>
</evidence>
<feature type="compositionally biased region" description="Low complexity" evidence="1">
    <location>
        <begin position="58"/>
        <end position="72"/>
    </location>
</feature>
<dbReference type="AlphaFoldDB" id="A0A9P5S3W1"/>
<gene>
    <name evidence="2" type="ORF">BG015_005905</name>
</gene>
<protein>
    <submittedName>
        <fullName evidence="2">Uncharacterized protein</fullName>
    </submittedName>
</protein>
<feature type="region of interest" description="Disordered" evidence="1">
    <location>
        <begin position="1"/>
        <end position="81"/>
    </location>
</feature>
<keyword evidence="3" id="KW-1185">Reference proteome</keyword>
<organism evidence="2 3">
    <name type="scientific">Linnemannia schmuckeri</name>
    <dbReference type="NCBI Taxonomy" id="64567"/>
    <lineage>
        <taxon>Eukaryota</taxon>
        <taxon>Fungi</taxon>
        <taxon>Fungi incertae sedis</taxon>
        <taxon>Mucoromycota</taxon>
        <taxon>Mortierellomycotina</taxon>
        <taxon>Mortierellomycetes</taxon>
        <taxon>Mortierellales</taxon>
        <taxon>Mortierellaceae</taxon>
        <taxon>Linnemannia</taxon>
    </lineage>
</organism>
<comment type="caution">
    <text evidence="2">The sequence shown here is derived from an EMBL/GenBank/DDBJ whole genome shotgun (WGS) entry which is preliminary data.</text>
</comment>
<dbReference type="Proteomes" id="UP000748756">
    <property type="component" value="Unassembled WGS sequence"/>
</dbReference>
<feature type="non-terminal residue" evidence="2">
    <location>
        <position position="1"/>
    </location>
</feature>